<evidence type="ECO:0000313" key="2">
    <source>
        <dbReference type="Proteomes" id="UP000652477"/>
    </source>
</evidence>
<name>A0A923LH69_9FIRM</name>
<reference evidence="1" key="1">
    <citation type="submission" date="2020-08" db="EMBL/GenBank/DDBJ databases">
        <title>Genome public.</title>
        <authorList>
            <person name="Liu C."/>
            <person name="Sun Q."/>
        </authorList>
    </citation>
    <scope>NUCLEOTIDE SEQUENCE</scope>
    <source>
        <strain evidence="1">NSJ-55</strain>
    </source>
</reference>
<evidence type="ECO:0000313" key="1">
    <source>
        <dbReference type="EMBL" id="MBC5687954.1"/>
    </source>
</evidence>
<dbReference type="AlphaFoldDB" id="A0A923LH69"/>
<dbReference type="Proteomes" id="UP000652477">
    <property type="component" value="Unassembled WGS sequence"/>
</dbReference>
<dbReference type="RefSeq" id="WP_186874604.1">
    <property type="nucleotide sequence ID" value="NZ_JACOPF010000001.1"/>
</dbReference>
<evidence type="ECO:0008006" key="3">
    <source>
        <dbReference type="Google" id="ProtNLM"/>
    </source>
</evidence>
<sequence length="691" mass="80864">MTNPTEFFYDDNISDEFCSSILKIVKNTGEEKNAVIRAILTNFIKEQKTFKNLQYYSVAMQISKEFNAGYEPVGKLIEVIQAFFEERQALYDKIAGTVIPVIVYTGDENNLPEIFDRINSQGTPLDQYEVYAAAWPIKKKYTISNNEIIEHVIKKYDTFTEDNYKIHGYNREEMRSKKQVNAFEYLFGLGKFLAHKYDILSFNTALADDTVNPIAFELVNACLNDSDKIKVLYKNFADTDIDAFEKALCSSIDFVNQAISVITKFKGNSRSGNKKFHSKYQIMSMISTTFKEMYSDNNYDVLSDTWDERKMIISRNLLQYYVYDIITNYWSEGGTNKIHSAAKPNRYAVEISSRAWRVALESFFERSMLRTERKNIANPKSEEYVILNCIYLNTFTAMDQLSVDKFDVEHIAPKEQMRKLIEACKGDGLPVSCIANLCYLPEKANRSKGAKNFYQDKKYLVHIDLNEVESKYSFTEAEDLEWMDMPYEQPEDFNVLKEYYTDYCTKRFEKMKHLFCESLGIEYDDYTEENDNDTVIVIPEQVQTKAKKKKVNFSEKCVVRLAEHVSDELIKVGRNAYVTSDGKKGFLITTSRMYNKGGRERYWFAYRKNPLKAISDIDEQYIVYGCKDENTIVVMPVMQLEKYKENMRVSWDEEGNITHWHVEFYKDKDNHFTWMMSKPISHEIDIDKFLI</sequence>
<accession>A0A923LH69</accession>
<protein>
    <recommendedName>
        <fullName evidence="3">DUF1524 domain-containing protein</fullName>
    </recommendedName>
</protein>
<proteinExistence type="predicted"/>
<organism evidence="1 2">
    <name type="scientific">Mediterraneibacter hominis</name>
    <dbReference type="NCBI Taxonomy" id="2763054"/>
    <lineage>
        <taxon>Bacteria</taxon>
        <taxon>Bacillati</taxon>
        <taxon>Bacillota</taxon>
        <taxon>Clostridia</taxon>
        <taxon>Lachnospirales</taxon>
        <taxon>Lachnospiraceae</taxon>
        <taxon>Mediterraneibacter</taxon>
    </lineage>
</organism>
<keyword evidence="2" id="KW-1185">Reference proteome</keyword>
<dbReference type="EMBL" id="JACOPF010000001">
    <property type="protein sequence ID" value="MBC5687954.1"/>
    <property type="molecule type" value="Genomic_DNA"/>
</dbReference>
<comment type="caution">
    <text evidence="1">The sequence shown here is derived from an EMBL/GenBank/DDBJ whole genome shotgun (WGS) entry which is preliminary data.</text>
</comment>
<gene>
    <name evidence="1" type="ORF">H8S37_03265</name>
</gene>